<comment type="caution">
    <text evidence="1">The sequence shown here is derived from an EMBL/GenBank/DDBJ whole genome shotgun (WGS) entry which is preliminary data.</text>
</comment>
<reference evidence="1 2" key="1">
    <citation type="submission" date="2015-10" db="EMBL/GenBank/DDBJ databases">
        <title>Genome sequencing and analysis of members of genus Stenotrophomonas.</title>
        <authorList>
            <person name="Patil P.P."/>
            <person name="Midha S."/>
            <person name="Patil P.B."/>
        </authorList>
    </citation>
    <scope>NUCLEOTIDE SEQUENCE [LARGE SCALE GENOMIC DNA]</scope>
    <source>
        <strain evidence="1 2">JCM 9942</strain>
    </source>
</reference>
<evidence type="ECO:0000313" key="2">
    <source>
        <dbReference type="Proteomes" id="UP000050836"/>
    </source>
</evidence>
<name>A0A0R0AE76_9GAMM</name>
<dbReference type="AlphaFoldDB" id="A0A0R0AE76"/>
<protein>
    <submittedName>
        <fullName evidence="1">Uncharacterized protein</fullName>
    </submittedName>
</protein>
<organism evidence="1 2">
    <name type="scientific">Stenotrophomonas pictorum JCM 9942</name>
    <dbReference type="NCBI Taxonomy" id="1236960"/>
    <lineage>
        <taxon>Bacteria</taxon>
        <taxon>Pseudomonadati</taxon>
        <taxon>Pseudomonadota</taxon>
        <taxon>Gammaproteobacteria</taxon>
        <taxon>Lysobacterales</taxon>
        <taxon>Lysobacteraceae</taxon>
        <taxon>Stenotrophomonas</taxon>
    </lineage>
</organism>
<dbReference type="OrthoDB" id="6936674at2"/>
<dbReference type="Proteomes" id="UP000050836">
    <property type="component" value="Unassembled WGS sequence"/>
</dbReference>
<keyword evidence="2" id="KW-1185">Reference proteome</keyword>
<sequence length="76" mass="7966">MAELSVTTAHLRSIPGFGRKPGFCAAGARAFFKSHGLDYQAFAREGIPASKLEATGDGLALALVAWARECEAADGR</sequence>
<evidence type="ECO:0000313" key="1">
    <source>
        <dbReference type="EMBL" id="KRG43228.1"/>
    </source>
</evidence>
<dbReference type="EMBL" id="LLXS01000014">
    <property type="protein sequence ID" value="KRG43228.1"/>
    <property type="molecule type" value="Genomic_DNA"/>
</dbReference>
<accession>A0A0R0AE76</accession>
<gene>
    <name evidence="1" type="ORF">ARC78_07640</name>
</gene>
<proteinExistence type="predicted"/>
<dbReference type="RefSeq" id="WP_054660243.1">
    <property type="nucleotide sequence ID" value="NZ_BAZI01000331.1"/>
</dbReference>